<feature type="domain" description="GmrSD restriction endonucleases N-terminal" evidence="1">
    <location>
        <begin position="14"/>
        <end position="240"/>
    </location>
</feature>
<dbReference type="PANTHER" id="PTHR35149">
    <property type="entry name" value="SLL5132 PROTEIN"/>
    <property type="match status" value="1"/>
</dbReference>
<evidence type="ECO:0000313" key="3">
    <source>
        <dbReference type="EMBL" id="MST77353.1"/>
    </source>
</evidence>
<evidence type="ECO:0000313" key="4">
    <source>
        <dbReference type="Proteomes" id="UP000450161"/>
    </source>
</evidence>
<dbReference type="InterPro" id="IPR004919">
    <property type="entry name" value="GmrSD_N"/>
</dbReference>
<feature type="domain" description="GmrSD restriction endonucleases C-terminal" evidence="2">
    <location>
        <begin position="425"/>
        <end position="546"/>
    </location>
</feature>
<dbReference type="InterPro" id="IPR011089">
    <property type="entry name" value="GmrSD_C"/>
</dbReference>
<dbReference type="EMBL" id="VUNF01000009">
    <property type="protein sequence ID" value="MST77353.1"/>
    <property type="molecule type" value="Genomic_DNA"/>
</dbReference>
<dbReference type="Pfam" id="PF03235">
    <property type="entry name" value="GmrSD_N"/>
    <property type="match status" value="1"/>
</dbReference>
<sequence length="594" mass="68984">MARTAINVNKQSVAQLLETGKTTPFVIPEYQRPYAWSEDQVTVLFDDLWEFTATLGGSEREGTYFLGCIVSYENDNKEQEIIDGQQRLTSLFLLLRAIYSHLINSDEQNDKTEHFIKLIQPTIWRTDKLTGKVDYKSTLLTSRVVNNSGNEILRLILETGTTDSKATDNYSRNYSLFQKMFKDHASKSPLMIYDFIYAVLNQAILLPITADSQDTALIIFNTLNARGLPLSDADIFKAKIYNHLDNDGKKEFIEAWKALDENATAANESIQSLFYYYMFFLRAEENDKSSTTPGIRSYFTKNKNERLFDEHLMQNLDTILNLWRVINVHEELNEAWSKNPFILQAMDILTSYPNEFWKYPVIIFYLKHRHEKTFETDFEHFLHRLISELLVKYCLVPTINAVKSDIMKLNVEITKSSHPTFDFKELDDKELAKKIKSPHRSAVRMLLKISAYNKQDTLLPDKWEIEHIFPQKWQSTYFPNVTDDIVKEKIEHIGNKLPFEKKLNIIAGNGYFVKKKKEYVISNIAITKNLGESSSSDWTLDDITERDLQVSTEVIDTLTKWKQEYNTPPGNSLHSEATPEELAMIEEFKKRGLI</sequence>
<comment type="caution">
    <text evidence="3">The sequence shown here is derived from an EMBL/GenBank/DDBJ whole genome shotgun (WGS) entry which is preliminary data.</text>
</comment>
<dbReference type="PANTHER" id="PTHR35149:SF2">
    <property type="entry name" value="DUF262 DOMAIN-CONTAINING PROTEIN"/>
    <property type="match status" value="1"/>
</dbReference>
<gene>
    <name evidence="3" type="ORF">FYJ72_06590</name>
</gene>
<reference evidence="3 4" key="1">
    <citation type="submission" date="2019-08" db="EMBL/GenBank/DDBJ databases">
        <title>In-depth cultivation of the pig gut microbiome towards novel bacterial diversity and tailored functional studies.</title>
        <authorList>
            <person name="Wylensek D."/>
            <person name="Hitch T.C.A."/>
            <person name="Clavel T."/>
        </authorList>
    </citation>
    <scope>NUCLEOTIDE SEQUENCE [LARGE SCALE GENOMIC DNA]</scope>
    <source>
        <strain evidence="3 4">LKV-178-WT-2C</strain>
    </source>
</reference>
<dbReference type="Proteomes" id="UP000450161">
    <property type="component" value="Unassembled WGS sequence"/>
</dbReference>
<organism evidence="3 4">
    <name type="scientific">Segatella copri</name>
    <dbReference type="NCBI Taxonomy" id="165179"/>
    <lineage>
        <taxon>Bacteria</taxon>
        <taxon>Pseudomonadati</taxon>
        <taxon>Bacteroidota</taxon>
        <taxon>Bacteroidia</taxon>
        <taxon>Bacteroidales</taxon>
        <taxon>Prevotellaceae</taxon>
        <taxon>Segatella</taxon>
    </lineage>
</organism>
<evidence type="ECO:0000259" key="1">
    <source>
        <dbReference type="Pfam" id="PF03235"/>
    </source>
</evidence>
<dbReference type="AlphaFoldDB" id="A0A6I2TY39"/>
<accession>A0A6I2TY39</accession>
<proteinExistence type="predicted"/>
<protein>
    <submittedName>
        <fullName evidence="3">DUF262 domain-containing protein</fullName>
    </submittedName>
</protein>
<dbReference type="Pfam" id="PF07510">
    <property type="entry name" value="GmrSD_C"/>
    <property type="match status" value="1"/>
</dbReference>
<evidence type="ECO:0000259" key="2">
    <source>
        <dbReference type="Pfam" id="PF07510"/>
    </source>
</evidence>
<dbReference type="RefSeq" id="WP_154480830.1">
    <property type="nucleotide sequence ID" value="NZ_VUNF01000009.1"/>
</dbReference>
<name>A0A6I2TY39_9BACT</name>